<dbReference type="Proteomes" id="UP000308652">
    <property type="component" value="Unassembled WGS sequence"/>
</dbReference>
<gene>
    <name evidence="1" type="ORF">BDQ12DRAFT_74710</name>
</gene>
<dbReference type="EMBL" id="ML213600">
    <property type="protein sequence ID" value="TFK39249.1"/>
    <property type="molecule type" value="Genomic_DNA"/>
</dbReference>
<sequence>MPEPCQSTSRFGHHLHHCVLFRGSCLKGIQSWSIVPVPGIARVVTVFVIDDIGVARSMLWCSSVLFRTGHSIPVSKLSFRSRIFTGVSPSAFWEVPLRFAFDVWRQHWLHSVLPPARISAYHALRLCEENDDRGSDVLVHSWVGVLCFS</sequence>
<evidence type="ECO:0000313" key="2">
    <source>
        <dbReference type="Proteomes" id="UP000308652"/>
    </source>
</evidence>
<name>A0A5C3M1F5_9AGAR</name>
<accession>A0A5C3M1F5</accession>
<reference evidence="1 2" key="1">
    <citation type="journal article" date="2019" name="Nat. Ecol. Evol.">
        <title>Megaphylogeny resolves global patterns of mushroom evolution.</title>
        <authorList>
            <person name="Varga T."/>
            <person name="Krizsan K."/>
            <person name="Foldi C."/>
            <person name="Dima B."/>
            <person name="Sanchez-Garcia M."/>
            <person name="Sanchez-Ramirez S."/>
            <person name="Szollosi G.J."/>
            <person name="Szarkandi J.G."/>
            <person name="Papp V."/>
            <person name="Albert L."/>
            <person name="Andreopoulos W."/>
            <person name="Angelini C."/>
            <person name="Antonin V."/>
            <person name="Barry K.W."/>
            <person name="Bougher N.L."/>
            <person name="Buchanan P."/>
            <person name="Buyck B."/>
            <person name="Bense V."/>
            <person name="Catcheside P."/>
            <person name="Chovatia M."/>
            <person name="Cooper J."/>
            <person name="Damon W."/>
            <person name="Desjardin D."/>
            <person name="Finy P."/>
            <person name="Geml J."/>
            <person name="Haridas S."/>
            <person name="Hughes K."/>
            <person name="Justo A."/>
            <person name="Karasinski D."/>
            <person name="Kautmanova I."/>
            <person name="Kiss B."/>
            <person name="Kocsube S."/>
            <person name="Kotiranta H."/>
            <person name="LaButti K.M."/>
            <person name="Lechner B.E."/>
            <person name="Liimatainen K."/>
            <person name="Lipzen A."/>
            <person name="Lukacs Z."/>
            <person name="Mihaltcheva S."/>
            <person name="Morgado L.N."/>
            <person name="Niskanen T."/>
            <person name="Noordeloos M.E."/>
            <person name="Ohm R.A."/>
            <person name="Ortiz-Santana B."/>
            <person name="Ovrebo C."/>
            <person name="Racz N."/>
            <person name="Riley R."/>
            <person name="Savchenko A."/>
            <person name="Shiryaev A."/>
            <person name="Soop K."/>
            <person name="Spirin V."/>
            <person name="Szebenyi C."/>
            <person name="Tomsovsky M."/>
            <person name="Tulloss R.E."/>
            <person name="Uehling J."/>
            <person name="Grigoriev I.V."/>
            <person name="Vagvolgyi C."/>
            <person name="Papp T."/>
            <person name="Martin F.M."/>
            <person name="Miettinen O."/>
            <person name="Hibbett D.S."/>
            <person name="Nagy L.G."/>
        </authorList>
    </citation>
    <scope>NUCLEOTIDE SEQUENCE [LARGE SCALE GENOMIC DNA]</scope>
    <source>
        <strain evidence="1 2">CBS 166.37</strain>
    </source>
</reference>
<keyword evidence="2" id="KW-1185">Reference proteome</keyword>
<organism evidence="1 2">
    <name type="scientific">Crucibulum laeve</name>
    <dbReference type="NCBI Taxonomy" id="68775"/>
    <lineage>
        <taxon>Eukaryota</taxon>
        <taxon>Fungi</taxon>
        <taxon>Dikarya</taxon>
        <taxon>Basidiomycota</taxon>
        <taxon>Agaricomycotina</taxon>
        <taxon>Agaricomycetes</taxon>
        <taxon>Agaricomycetidae</taxon>
        <taxon>Agaricales</taxon>
        <taxon>Agaricineae</taxon>
        <taxon>Nidulariaceae</taxon>
        <taxon>Crucibulum</taxon>
    </lineage>
</organism>
<dbReference type="AlphaFoldDB" id="A0A5C3M1F5"/>
<evidence type="ECO:0000313" key="1">
    <source>
        <dbReference type="EMBL" id="TFK39249.1"/>
    </source>
</evidence>
<proteinExistence type="predicted"/>
<protein>
    <submittedName>
        <fullName evidence="1">Uncharacterized protein</fullName>
    </submittedName>
</protein>